<dbReference type="GO" id="GO:0005737">
    <property type="term" value="C:cytoplasm"/>
    <property type="evidence" value="ECO:0007669"/>
    <property type="project" value="UniProtKB-SubCell"/>
</dbReference>
<dbReference type="PANTHER" id="PTHR21213:SF0">
    <property type="entry name" value="ZINC FINGER PROTEIN 706"/>
    <property type="match status" value="1"/>
</dbReference>
<dbReference type="PANTHER" id="PTHR21213">
    <property type="entry name" value="GEO09665P1-RELATED"/>
    <property type="match status" value="1"/>
</dbReference>
<feature type="region of interest" description="Disordered" evidence="5">
    <location>
        <begin position="1"/>
        <end position="31"/>
    </location>
</feature>
<accession>A0A3P6SE78</accession>
<protein>
    <recommendedName>
        <fullName evidence="6">Small EDRK-rich factor-like N-terminal domain-containing protein</fullName>
    </recommendedName>
</protein>
<dbReference type="SUPFAM" id="SSF118359">
    <property type="entry name" value="Expressed protein At2g23090/F21P24.15"/>
    <property type="match status" value="1"/>
</dbReference>
<comment type="subcellular location">
    <subcellularLocation>
        <location evidence="2">Cytoplasm</location>
    </subcellularLocation>
    <subcellularLocation>
        <location evidence="1">Nucleus</location>
    </subcellularLocation>
</comment>
<evidence type="ECO:0000256" key="4">
    <source>
        <dbReference type="ARBA" id="ARBA00023242"/>
    </source>
</evidence>
<keyword evidence="8" id="KW-1185">Reference proteome</keyword>
<dbReference type="Gene3D" id="4.10.1050.10">
    <property type="entry name" value="At2g23090-like"/>
    <property type="match status" value="1"/>
</dbReference>
<evidence type="ECO:0000259" key="6">
    <source>
        <dbReference type="Pfam" id="PF04419"/>
    </source>
</evidence>
<keyword evidence="4" id="KW-0539">Nucleus</keyword>
<dbReference type="GO" id="GO:0005634">
    <property type="term" value="C:nucleus"/>
    <property type="evidence" value="ECO:0007669"/>
    <property type="project" value="UniProtKB-SubCell"/>
</dbReference>
<evidence type="ECO:0000256" key="5">
    <source>
        <dbReference type="SAM" id="MobiDB-lite"/>
    </source>
</evidence>
<feature type="compositionally biased region" description="Basic and acidic residues" evidence="5">
    <location>
        <begin position="16"/>
        <end position="31"/>
    </location>
</feature>
<dbReference type="InterPro" id="IPR026939">
    <property type="entry name" value="ZNF706/At2g23090_sf"/>
</dbReference>
<evidence type="ECO:0000256" key="2">
    <source>
        <dbReference type="ARBA" id="ARBA00004496"/>
    </source>
</evidence>
<gene>
    <name evidence="7" type="ORF">CGOC_LOCUS7016</name>
</gene>
<feature type="domain" description="Small EDRK-rich factor-like N-terminal" evidence="6">
    <location>
        <begin position="1"/>
        <end position="37"/>
    </location>
</feature>
<dbReference type="Proteomes" id="UP000271889">
    <property type="component" value="Unassembled WGS sequence"/>
</dbReference>
<sequence length="76" mass="8708">MARGPARIQAQQKAQKKAEAQRKSQPFDHKAAAQKSLIYKCTVCMTQMVNLKSYKQHFESRHPDTPLPQELAELQN</sequence>
<evidence type="ECO:0000256" key="3">
    <source>
        <dbReference type="ARBA" id="ARBA00022490"/>
    </source>
</evidence>
<name>A0A3P6SE78_CYLGO</name>
<proteinExistence type="predicted"/>
<dbReference type="InterPro" id="IPR007513">
    <property type="entry name" value="SERF-like_N"/>
</dbReference>
<reference evidence="7 8" key="1">
    <citation type="submission" date="2018-11" db="EMBL/GenBank/DDBJ databases">
        <authorList>
            <consortium name="Pathogen Informatics"/>
        </authorList>
    </citation>
    <scope>NUCLEOTIDE SEQUENCE [LARGE SCALE GENOMIC DNA]</scope>
</reference>
<evidence type="ECO:0000313" key="7">
    <source>
        <dbReference type="EMBL" id="VDK74272.1"/>
    </source>
</evidence>
<evidence type="ECO:0000313" key="8">
    <source>
        <dbReference type="Proteomes" id="UP000271889"/>
    </source>
</evidence>
<organism evidence="7 8">
    <name type="scientific">Cylicostephanus goldi</name>
    <name type="common">Nematode worm</name>
    <dbReference type="NCBI Taxonomy" id="71465"/>
    <lineage>
        <taxon>Eukaryota</taxon>
        <taxon>Metazoa</taxon>
        <taxon>Ecdysozoa</taxon>
        <taxon>Nematoda</taxon>
        <taxon>Chromadorea</taxon>
        <taxon>Rhabditida</taxon>
        <taxon>Rhabditina</taxon>
        <taxon>Rhabditomorpha</taxon>
        <taxon>Strongyloidea</taxon>
        <taxon>Strongylidae</taxon>
        <taxon>Cylicostephanus</taxon>
    </lineage>
</organism>
<dbReference type="AlphaFoldDB" id="A0A3P6SE78"/>
<keyword evidence="3" id="KW-0963">Cytoplasm</keyword>
<dbReference type="Pfam" id="PF04419">
    <property type="entry name" value="SERF-like_N"/>
    <property type="match status" value="1"/>
</dbReference>
<dbReference type="OrthoDB" id="73348at2759"/>
<dbReference type="InterPro" id="IPR045230">
    <property type="entry name" value="MBS1/2-like"/>
</dbReference>
<dbReference type="EMBL" id="UYRV01023790">
    <property type="protein sequence ID" value="VDK74272.1"/>
    <property type="molecule type" value="Genomic_DNA"/>
</dbReference>
<evidence type="ECO:0000256" key="1">
    <source>
        <dbReference type="ARBA" id="ARBA00004123"/>
    </source>
</evidence>